<dbReference type="AlphaFoldDB" id="A0A931B3C6"/>
<feature type="transmembrane region" description="Helical" evidence="8">
    <location>
        <begin position="430"/>
        <end position="450"/>
    </location>
</feature>
<evidence type="ECO:0000256" key="1">
    <source>
        <dbReference type="ARBA" id="ARBA00004651"/>
    </source>
</evidence>
<dbReference type="Pfam" id="PF02687">
    <property type="entry name" value="FtsX"/>
    <property type="match status" value="2"/>
</dbReference>
<evidence type="ECO:0000313" key="11">
    <source>
        <dbReference type="Proteomes" id="UP000657385"/>
    </source>
</evidence>
<dbReference type="PANTHER" id="PTHR30572:SF4">
    <property type="entry name" value="ABC TRANSPORTER PERMEASE YTRF"/>
    <property type="match status" value="1"/>
</dbReference>
<dbReference type="GO" id="GO:0022857">
    <property type="term" value="F:transmembrane transporter activity"/>
    <property type="evidence" value="ECO:0007669"/>
    <property type="project" value="TreeGrafter"/>
</dbReference>
<evidence type="ECO:0000256" key="7">
    <source>
        <dbReference type="SAM" id="MobiDB-lite"/>
    </source>
</evidence>
<feature type="domain" description="ABC3 transporter permease C-terminal" evidence="9">
    <location>
        <begin position="266"/>
        <end position="376"/>
    </location>
</feature>
<comment type="caution">
    <text evidence="10">The sequence shown here is derived from an EMBL/GenBank/DDBJ whole genome shotgun (WGS) entry which is preliminary data.</text>
</comment>
<feature type="transmembrane region" description="Helical" evidence="8">
    <location>
        <begin position="669"/>
        <end position="693"/>
    </location>
</feature>
<protein>
    <submittedName>
        <fullName evidence="10">ABC transporter permease</fullName>
    </submittedName>
</protein>
<feature type="transmembrane region" description="Helical" evidence="8">
    <location>
        <begin position="762"/>
        <end position="785"/>
    </location>
</feature>
<evidence type="ECO:0000256" key="3">
    <source>
        <dbReference type="ARBA" id="ARBA00022692"/>
    </source>
</evidence>
<keyword evidence="3 8" id="KW-0812">Transmembrane</keyword>
<feature type="transmembrane region" description="Helical" evidence="8">
    <location>
        <begin position="259"/>
        <end position="289"/>
    </location>
</feature>
<name>A0A931B3C6_9ACTN</name>
<dbReference type="EMBL" id="JADPRT010000006">
    <property type="protein sequence ID" value="MBF9069538.1"/>
    <property type="molecule type" value="Genomic_DNA"/>
</dbReference>
<keyword evidence="5 8" id="KW-0472">Membrane</keyword>
<evidence type="ECO:0000256" key="5">
    <source>
        <dbReference type="ARBA" id="ARBA00023136"/>
    </source>
</evidence>
<comment type="similarity">
    <text evidence="6">Belongs to the ABC-4 integral membrane protein family.</text>
</comment>
<feature type="transmembrane region" description="Helical" evidence="8">
    <location>
        <begin position="358"/>
        <end position="377"/>
    </location>
</feature>
<evidence type="ECO:0000259" key="9">
    <source>
        <dbReference type="Pfam" id="PF02687"/>
    </source>
</evidence>
<evidence type="ECO:0000256" key="2">
    <source>
        <dbReference type="ARBA" id="ARBA00022475"/>
    </source>
</evidence>
<evidence type="ECO:0000256" key="6">
    <source>
        <dbReference type="ARBA" id="ARBA00038076"/>
    </source>
</evidence>
<dbReference type="PANTHER" id="PTHR30572">
    <property type="entry name" value="MEMBRANE COMPONENT OF TRANSPORTER-RELATED"/>
    <property type="match status" value="1"/>
</dbReference>
<organism evidence="10 11">
    <name type="scientific">Streptacidiphilus fuscans</name>
    <dbReference type="NCBI Taxonomy" id="2789292"/>
    <lineage>
        <taxon>Bacteria</taxon>
        <taxon>Bacillati</taxon>
        <taxon>Actinomycetota</taxon>
        <taxon>Actinomycetes</taxon>
        <taxon>Kitasatosporales</taxon>
        <taxon>Streptomycetaceae</taxon>
        <taxon>Streptacidiphilus</taxon>
    </lineage>
</organism>
<dbReference type="InterPro" id="IPR050250">
    <property type="entry name" value="Macrolide_Exporter_MacB"/>
</dbReference>
<dbReference type="GO" id="GO:0005886">
    <property type="term" value="C:plasma membrane"/>
    <property type="evidence" value="ECO:0007669"/>
    <property type="project" value="UniProtKB-SubCell"/>
</dbReference>
<dbReference type="Proteomes" id="UP000657385">
    <property type="component" value="Unassembled WGS sequence"/>
</dbReference>
<evidence type="ECO:0000313" key="10">
    <source>
        <dbReference type="EMBL" id="MBF9069538.1"/>
    </source>
</evidence>
<keyword evidence="11" id="KW-1185">Reference proteome</keyword>
<comment type="subcellular location">
    <subcellularLocation>
        <location evidence="1">Cell membrane</location>
        <topology evidence="1">Multi-pass membrane protein</topology>
    </subcellularLocation>
</comment>
<proteinExistence type="inferred from homology"/>
<dbReference type="RefSeq" id="WP_196194725.1">
    <property type="nucleotide sequence ID" value="NZ_JADPRT010000006.1"/>
</dbReference>
<evidence type="ECO:0000256" key="8">
    <source>
        <dbReference type="SAM" id="Phobius"/>
    </source>
</evidence>
<reference evidence="10" key="1">
    <citation type="submission" date="2020-11" db="EMBL/GenBank/DDBJ databases">
        <title>Isolation and identification of active actinomycetes.</title>
        <authorList>
            <person name="Yu B."/>
        </authorList>
    </citation>
    <scope>NUCLEOTIDE SEQUENCE</scope>
    <source>
        <strain evidence="10">NEAU-YB345</strain>
    </source>
</reference>
<keyword evidence="2" id="KW-1003">Cell membrane</keyword>
<evidence type="ECO:0000256" key="4">
    <source>
        <dbReference type="ARBA" id="ARBA00022989"/>
    </source>
</evidence>
<accession>A0A931B3C6</accession>
<feature type="transmembrane region" description="Helical" evidence="8">
    <location>
        <begin position="310"/>
        <end position="338"/>
    </location>
</feature>
<feature type="transmembrane region" description="Helical" evidence="8">
    <location>
        <begin position="714"/>
        <end position="742"/>
    </location>
</feature>
<sequence length="802" mass="80235">MSALGTVMRAGVRRRRVQTVVTGLAAMMAVTASVLGGSLLVASNAPFDHAFAQQNGAQLVVQFDSAKASAGQVGATAHVAGVTATAGPFPTTSVDPSGVSGLQLPAGLSVPPMQLVGRADAGGPVDDVSLTTGHWATGPGQLVVSADWSGPELSVGQKVEVPTASGGSAELDVVGIARSVSATGDGWVAPAEIQALAAAASRGRGSTGFQMLYRFTAASSAAQLAADRAAVAGEVPSGAISGSHSWLDVKNSNTSSTGLFIPFLTAFGLLGVLMSVLIVGNVVAGAVGAGTRRIGILKALGFTPGQVVRAYVGQALIPAVVGTLLGAVLGNLAAGQVLAATEQVYGTTSLTVAPSVDVAVIAGTLLMVSVTACLTALRAGRLRTVDALAVGRTPRPGRGRRAARIVRALPLPRPVTMGLAQPFSRPARSMAMVTAILFGAVAVTFAYGMGSSLQRIQDSKKSNADVTVLSVAPPHPGGSGGPGSSGIPAARPGSVDTAAMSAAIAAQPGTRLWFGAADSQVTAAGTTDAVDLTAYFGDASWAGHQLVSGSWFTRPGEAVVSTPFLTATGTKVGDTVVLTDHGKAVPVRISGEVFVASSGAAMSVFTDARTLAAAEPGLRPQIFSIALKSGTDANRYTDALNTVLGPTGAIAQVGDSGGASQMVILLDALTGLLTLMLVVVAGLGVLNSVVLDTRERVRDLGVAKALGMTPRQTLAMVIASVSVVGVVGGVVGVPIGVLLQRIVVPAMGQSAGLRLPGEMLDVYQVLPLTLLGLGGLVIAVLGSLLPAGWAARTRTAVALRTE</sequence>
<dbReference type="InterPro" id="IPR003838">
    <property type="entry name" value="ABC3_permease_C"/>
</dbReference>
<keyword evidence="4 8" id="KW-1133">Transmembrane helix</keyword>
<feature type="domain" description="ABC3 transporter permease C-terminal" evidence="9">
    <location>
        <begin position="673"/>
        <end position="787"/>
    </location>
</feature>
<feature type="region of interest" description="Disordered" evidence="7">
    <location>
        <begin position="469"/>
        <end position="493"/>
    </location>
</feature>
<gene>
    <name evidence="10" type="ORF">I2501_16055</name>
</gene>
<feature type="transmembrane region" description="Helical" evidence="8">
    <location>
        <begin position="20"/>
        <end position="42"/>
    </location>
</feature>